<feature type="region of interest" description="Disordered" evidence="6">
    <location>
        <begin position="646"/>
        <end position="708"/>
    </location>
</feature>
<keyword evidence="10" id="KW-1185">Reference proteome</keyword>
<dbReference type="GO" id="GO:0005819">
    <property type="term" value="C:spindle"/>
    <property type="evidence" value="ECO:0007669"/>
    <property type="project" value="UniProtKB-ARBA"/>
</dbReference>
<feature type="domain" description="TOG" evidence="7">
    <location>
        <begin position="1274"/>
        <end position="1510"/>
    </location>
</feature>
<dbReference type="EMBL" id="ABEU02000024">
    <property type="protein sequence ID" value="PNR28334.1"/>
    <property type="molecule type" value="Genomic_DNA"/>
</dbReference>
<reference evidence="9" key="3">
    <citation type="submission" date="2020-12" db="UniProtKB">
        <authorList>
            <consortium name="EnsemblPlants"/>
        </authorList>
    </citation>
    <scope>IDENTIFICATION</scope>
</reference>
<dbReference type="InterPro" id="IPR011989">
    <property type="entry name" value="ARM-like"/>
</dbReference>
<evidence type="ECO:0000256" key="5">
    <source>
        <dbReference type="PROSITE-ProRule" id="PRU00103"/>
    </source>
</evidence>
<dbReference type="PROSITE" id="PS50077">
    <property type="entry name" value="HEAT_REPEAT"/>
    <property type="match status" value="1"/>
</dbReference>
<dbReference type="Gramene" id="Pp3c24_11460V3.1">
    <property type="protein sequence ID" value="Pp3c24_11460V3.1"/>
    <property type="gene ID" value="Pp3c24_11460"/>
</dbReference>
<feature type="region of interest" description="Disordered" evidence="6">
    <location>
        <begin position="552"/>
        <end position="612"/>
    </location>
</feature>
<dbReference type="InterPro" id="IPR048491">
    <property type="entry name" value="XMAP215_CLASP_TOG"/>
</dbReference>
<gene>
    <name evidence="9" type="primary">LOC112277017</name>
    <name evidence="8" type="ORF">PHYPA_028926</name>
</gene>
<evidence type="ECO:0000256" key="2">
    <source>
        <dbReference type="ARBA" id="ARBA00022490"/>
    </source>
</evidence>
<dbReference type="RefSeq" id="XP_024364723.1">
    <property type="nucleotide sequence ID" value="XM_024508955.2"/>
</dbReference>
<evidence type="ECO:0000256" key="6">
    <source>
        <dbReference type="SAM" id="MobiDB-lite"/>
    </source>
</evidence>
<dbReference type="SUPFAM" id="SSF48371">
    <property type="entry name" value="ARM repeat"/>
    <property type="match status" value="2"/>
</dbReference>
<name>A0A2K1IGD4_PHYPA</name>
<feature type="compositionally biased region" description="Polar residues" evidence="6">
    <location>
        <begin position="558"/>
        <end position="595"/>
    </location>
</feature>
<dbReference type="STRING" id="3218.A0A2K1IGD4"/>
<feature type="repeat" description="HEAT" evidence="5">
    <location>
        <begin position="160"/>
        <end position="198"/>
    </location>
</feature>
<keyword evidence="2" id="KW-0963">Cytoplasm</keyword>
<dbReference type="FunCoup" id="A0A2K1IGD4">
    <property type="interactions" value="3643"/>
</dbReference>
<keyword evidence="4" id="KW-0206">Cytoskeleton</keyword>
<dbReference type="EnsemblPlants" id="Pp3c24_11460V3.2">
    <property type="protein sequence ID" value="Pp3c24_11460V3.2"/>
    <property type="gene ID" value="Pp3c24_11460"/>
</dbReference>
<organism evidence="8">
    <name type="scientific">Physcomitrium patens</name>
    <name type="common">Spreading-leaved earth moss</name>
    <name type="synonym">Physcomitrella patens</name>
    <dbReference type="NCBI Taxonomy" id="3218"/>
    <lineage>
        <taxon>Eukaryota</taxon>
        <taxon>Viridiplantae</taxon>
        <taxon>Streptophyta</taxon>
        <taxon>Embryophyta</taxon>
        <taxon>Bryophyta</taxon>
        <taxon>Bryophytina</taxon>
        <taxon>Bryopsida</taxon>
        <taxon>Funariidae</taxon>
        <taxon>Funariales</taxon>
        <taxon>Funariaceae</taxon>
        <taxon>Physcomitrium</taxon>
    </lineage>
</organism>
<dbReference type="PaxDb" id="3218-PP1S16_248V6.1"/>
<evidence type="ECO:0000313" key="8">
    <source>
        <dbReference type="EMBL" id="PNR28334.1"/>
    </source>
</evidence>
<evidence type="ECO:0000256" key="4">
    <source>
        <dbReference type="ARBA" id="ARBA00023212"/>
    </source>
</evidence>
<dbReference type="GeneID" id="112277017"/>
<feature type="region of interest" description="Disordered" evidence="6">
    <location>
        <begin position="1080"/>
        <end position="1100"/>
    </location>
</feature>
<feature type="region of interest" description="Disordered" evidence="6">
    <location>
        <begin position="227"/>
        <end position="295"/>
    </location>
</feature>
<dbReference type="InterPro" id="IPR021133">
    <property type="entry name" value="HEAT_type_2"/>
</dbReference>
<dbReference type="PANTHER" id="PTHR21567">
    <property type="entry name" value="CLASP"/>
    <property type="match status" value="1"/>
</dbReference>
<feature type="domain" description="TOG" evidence="7">
    <location>
        <begin position="291"/>
        <end position="533"/>
    </location>
</feature>
<proteinExistence type="predicted"/>
<dbReference type="InterPro" id="IPR024395">
    <property type="entry name" value="CLASP_N_dom"/>
</dbReference>
<dbReference type="EnsemblPlants" id="Pp3c24_11460V3.3">
    <property type="protein sequence ID" value="Pp3c24_11460V3.3"/>
    <property type="gene ID" value="Pp3c24_11460"/>
</dbReference>
<dbReference type="Proteomes" id="UP000006727">
    <property type="component" value="Chromosome 24"/>
</dbReference>
<dbReference type="InterPro" id="IPR016024">
    <property type="entry name" value="ARM-type_fold"/>
</dbReference>
<dbReference type="InterPro" id="IPR034085">
    <property type="entry name" value="TOG"/>
</dbReference>
<dbReference type="PANTHER" id="PTHR21567:SF9">
    <property type="entry name" value="CLIP-ASSOCIATING PROTEIN"/>
    <property type="match status" value="1"/>
</dbReference>
<dbReference type="Pfam" id="PF12348">
    <property type="entry name" value="CLASP_N"/>
    <property type="match status" value="1"/>
</dbReference>
<dbReference type="KEGG" id="ppp:112277017"/>
<dbReference type="SMART" id="SM01349">
    <property type="entry name" value="TOG"/>
    <property type="match status" value="4"/>
</dbReference>
<evidence type="ECO:0000313" key="9">
    <source>
        <dbReference type="EnsemblPlants" id="Pp3c24_11460V3.1"/>
    </source>
</evidence>
<dbReference type="Gramene" id="Pp3c24_11460V3.3">
    <property type="protein sequence ID" value="Pp3c24_11460V3.3"/>
    <property type="gene ID" value="Pp3c24_11460"/>
</dbReference>
<dbReference type="Pfam" id="PF21040">
    <property type="entry name" value="CEP104-like_TOG"/>
    <property type="match status" value="1"/>
</dbReference>
<evidence type="ECO:0000313" key="10">
    <source>
        <dbReference type="Proteomes" id="UP000006727"/>
    </source>
</evidence>
<dbReference type="EnsemblPlants" id="Pp3c24_11460V3.4">
    <property type="protein sequence ID" value="Pp3c24_11460V3.4"/>
    <property type="gene ID" value="Pp3c24_11460"/>
</dbReference>
<reference evidence="8 10" key="2">
    <citation type="journal article" date="2018" name="Plant J.">
        <title>The Physcomitrella patens chromosome-scale assembly reveals moss genome structure and evolution.</title>
        <authorList>
            <person name="Lang D."/>
            <person name="Ullrich K.K."/>
            <person name="Murat F."/>
            <person name="Fuchs J."/>
            <person name="Jenkins J."/>
            <person name="Haas F.B."/>
            <person name="Piednoel M."/>
            <person name="Gundlach H."/>
            <person name="Van Bel M."/>
            <person name="Meyberg R."/>
            <person name="Vives C."/>
            <person name="Morata J."/>
            <person name="Symeonidi A."/>
            <person name="Hiss M."/>
            <person name="Muchero W."/>
            <person name="Kamisugi Y."/>
            <person name="Saleh O."/>
            <person name="Blanc G."/>
            <person name="Decker E.L."/>
            <person name="van Gessel N."/>
            <person name="Grimwood J."/>
            <person name="Hayes R.D."/>
            <person name="Graham S.W."/>
            <person name="Gunter L.E."/>
            <person name="McDaniel S.F."/>
            <person name="Hoernstein S.N.W."/>
            <person name="Larsson A."/>
            <person name="Li F.W."/>
            <person name="Perroud P.F."/>
            <person name="Phillips J."/>
            <person name="Ranjan P."/>
            <person name="Rokshar D.S."/>
            <person name="Rothfels C.J."/>
            <person name="Schneider L."/>
            <person name="Shu S."/>
            <person name="Stevenson D.W."/>
            <person name="Thummler F."/>
            <person name="Tillich M."/>
            <person name="Villarreal Aguilar J.C."/>
            <person name="Widiez T."/>
            <person name="Wong G.K."/>
            <person name="Wymore A."/>
            <person name="Zhang Y."/>
            <person name="Zimmer A.D."/>
            <person name="Quatrano R.S."/>
            <person name="Mayer K.F.X."/>
            <person name="Goodstein D."/>
            <person name="Casacuberta J.M."/>
            <person name="Vandepoele K."/>
            <person name="Reski R."/>
            <person name="Cuming A.C."/>
            <person name="Tuskan G.A."/>
            <person name="Maumus F."/>
            <person name="Salse J."/>
            <person name="Schmutz J."/>
            <person name="Rensing S.A."/>
        </authorList>
    </citation>
    <scope>NUCLEOTIDE SEQUENCE [LARGE SCALE GENOMIC DNA]</scope>
    <source>
        <strain evidence="9 10">cv. Gransden 2004</strain>
    </source>
</reference>
<dbReference type="Gramene" id="Pp3c24_11460V3.4">
    <property type="protein sequence ID" value="Pp3c24_11460V3.4"/>
    <property type="gene ID" value="Pp3c24_11460"/>
</dbReference>
<evidence type="ECO:0000256" key="3">
    <source>
        <dbReference type="ARBA" id="ARBA00022737"/>
    </source>
</evidence>
<sequence>MEEAIVQLQSKDTKERMAGVERLQIVLEQSRKSLTAAEVCSLVDASIPLLKDNNFKVAQGALQAFSSAAALAGDHLKLHFNALLPATVERLGDGKQPVRDAGRRFLLALMEISSPTTIVERAGAYAWSHRNWRVREEFARTAASALNLFTAVELPFQRLILPSVLNLLEDSNSSVREAAMLCLEEMYRQGGQQFGDELQRHQLRASQLKEINARFEKIEPVRNMFDSKSYSSTVPSTTTPNRFSTAPSQPKPAPQQAVTNHSWPASELKVPVSGGISRGNSPKSKPALEADEKPAEPIRIYNERDLAKEFEKATSMLAPAQDWSIRMSAMQRIEGIVAGGATKYSSFPQLLKQLISPLCDQLADRRSSIVKQACQLLKVLTKELKSDFEVFAESFLPMLFKLVVITVLVIAESADACIKSMLQHCKVARVLPKMVELAKHDRNAVLRARCCEYLLLVLERWFDSPEMQRSAELYEDLIKCCCSDAMSEVRSLSRQCYRVFARCWPDRARRLYQAFDPVTQRVINDEDGGILKKYGHSTSHNTHQLRQSTSLPILGAGHSTSPSGQSNSSDGPHTPSMNGYNTNHTLRPASSMSQRKSSESAPERSLQSVLQASQQQVNAIETMLKGVGIDDLRPYYSNSQTAVQSTFSKSHSTGATWSSRPGVDPPSSRDPPHLASGPAAHHQTSLSAFRPGSAGRIPSGHQAYGDVDAGRSADFAGISREAELAGDMSHDSARGSGRSQSAKRVPTSVPKYSYRSSNSEYDEPKLAKRIPKPEVHMDRAVSDHNSNAVPAYQRPLLRQTVLGRSSGSSRINSEDNVPTVVMNTSGEVFTYMDGLMSLNDALTEGLAPGSEWSARVAAFTFIKKLIQQGNKSLQEVNQSFEKVMKLFSTHLDDPHHKVAQAALSTLVELVPVCRKLFETYLERILPHVFARLVDAKEVIRQLSTSALETVGNTYSIDALLPALLRSLDEQRSPKAKMAVIEFAIAAFAKLALNGEASGGSGLLKLWLAKLAPLVHDKNAKLKETAVTGLISVYSHFDSSIVLNFILGLSIEEQSTLRRALKHYTPRIEVDLMIYMQNRSQRNKVKPGHERPSASSPLTEKDEDYVEEVFPTGERNQTVAGYSPVVLDKLNRKWAATAQPDTMTLAYHEGAAPSMADLSGHSYPTYTYAGDSSIPSADRNPKDLVSNVISKEASTDVISSTEITTSWFNQTQEHQSQGSDTRHNALPLVDSEGSNNLNLGFSMAANSGNPHFIDSASTHSKIENNFYHQRMNANPLVLGLETSTGVLQMSSWDSGKTMGVRQKVLQQLTEFSDANDSNTWSKYYNQFITLVFEALDDPESTIREQAASVLLQMLKNQKDRLNKDTEILLEKLLQSARDTDAKVSAAADLCLNAVLMELDTYRCLSVVVPLLESENEKTLVTCISCLTKLVSRLPPEELTSQLNSFLPMLFDAFGNQDADVRKTVVFCLVEIYIVLGKAFVPYLGSLSSTQLRLVTLYANRISQARMGSASQSTLQP</sequence>
<feature type="compositionally biased region" description="Polar residues" evidence="6">
    <location>
        <begin position="646"/>
        <end position="659"/>
    </location>
</feature>
<dbReference type="GO" id="GO:0000278">
    <property type="term" value="P:mitotic cell cycle"/>
    <property type="evidence" value="ECO:0007669"/>
    <property type="project" value="UniProtKB-ARBA"/>
</dbReference>
<dbReference type="GO" id="GO:0000226">
    <property type="term" value="P:microtubule cytoskeleton organization"/>
    <property type="evidence" value="ECO:0000318"/>
    <property type="project" value="GO_Central"/>
</dbReference>
<accession>A0A2K1IGD4</accession>
<evidence type="ECO:0000256" key="1">
    <source>
        <dbReference type="ARBA" id="ARBA00004245"/>
    </source>
</evidence>
<feature type="domain" description="TOG" evidence="7">
    <location>
        <begin position="1"/>
        <end position="224"/>
    </location>
</feature>
<dbReference type="Pfam" id="PF21041">
    <property type="entry name" value="XMAP215_CLASP_TOG"/>
    <property type="match status" value="2"/>
</dbReference>
<protein>
    <recommendedName>
        <fullName evidence="7">TOG domain-containing protein</fullName>
    </recommendedName>
</protein>
<comment type="subcellular location">
    <subcellularLocation>
        <location evidence="1">Cytoplasm</location>
        <location evidence="1">Cytoskeleton</location>
    </subcellularLocation>
</comment>
<reference evidence="8 10" key="1">
    <citation type="journal article" date="2008" name="Science">
        <title>The Physcomitrella genome reveals evolutionary insights into the conquest of land by plants.</title>
        <authorList>
            <person name="Rensing S."/>
            <person name="Lang D."/>
            <person name="Zimmer A."/>
            <person name="Terry A."/>
            <person name="Salamov A."/>
            <person name="Shapiro H."/>
            <person name="Nishiyama T."/>
            <person name="Perroud P.-F."/>
            <person name="Lindquist E."/>
            <person name="Kamisugi Y."/>
            <person name="Tanahashi T."/>
            <person name="Sakakibara K."/>
            <person name="Fujita T."/>
            <person name="Oishi K."/>
            <person name="Shin-I T."/>
            <person name="Kuroki Y."/>
            <person name="Toyoda A."/>
            <person name="Suzuki Y."/>
            <person name="Hashimoto A."/>
            <person name="Yamaguchi K."/>
            <person name="Sugano A."/>
            <person name="Kohara Y."/>
            <person name="Fujiyama A."/>
            <person name="Anterola A."/>
            <person name="Aoki S."/>
            <person name="Ashton N."/>
            <person name="Barbazuk W.B."/>
            <person name="Barker E."/>
            <person name="Bennetzen J."/>
            <person name="Bezanilla M."/>
            <person name="Blankenship R."/>
            <person name="Cho S.H."/>
            <person name="Dutcher S."/>
            <person name="Estelle M."/>
            <person name="Fawcett J.A."/>
            <person name="Gundlach H."/>
            <person name="Hanada K."/>
            <person name="Heyl A."/>
            <person name="Hicks K.A."/>
            <person name="Hugh J."/>
            <person name="Lohr M."/>
            <person name="Mayer K."/>
            <person name="Melkozernov A."/>
            <person name="Murata T."/>
            <person name="Nelson D."/>
            <person name="Pils B."/>
            <person name="Prigge M."/>
            <person name="Reiss B."/>
            <person name="Renner T."/>
            <person name="Rombauts S."/>
            <person name="Rushton P."/>
            <person name="Sanderfoot A."/>
            <person name="Schween G."/>
            <person name="Shiu S.-H."/>
            <person name="Stueber K."/>
            <person name="Theodoulou F.L."/>
            <person name="Tu H."/>
            <person name="Van de Peer Y."/>
            <person name="Verrier P.J."/>
            <person name="Waters E."/>
            <person name="Wood A."/>
            <person name="Yang L."/>
            <person name="Cove D."/>
            <person name="Cuming A."/>
            <person name="Hasebe M."/>
            <person name="Lucas S."/>
            <person name="Mishler D.B."/>
            <person name="Reski R."/>
            <person name="Grigoriev I."/>
            <person name="Quatrano R.S."/>
            <person name="Boore J.L."/>
        </authorList>
    </citation>
    <scope>NUCLEOTIDE SEQUENCE [LARGE SCALE GENOMIC DNA]</scope>
    <source>
        <strain evidence="9 10">cv. Gransden 2004</strain>
    </source>
</reference>
<feature type="region of interest" description="Disordered" evidence="6">
    <location>
        <begin position="725"/>
        <end position="763"/>
    </location>
</feature>
<dbReference type="EnsemblPlants" id="Pp3c24_11460V3.1">
    <property type="protein sequence ID" value="Pp3c24_11460V3.1"/>
    <property type="gene ID" value="Pp3c24_11460"/>
</dbReference>
<dbReference type="Gramene" id="Pp3c24_11460V3.2">
    <property type="protein sequence ID" value="Pp3c24_11460V3.2"/>
    <property type="gene ID" value="Pp3c24_11460"/>
</dbReference>
<dbReference type="GO" id="GO:0031110">
    <property type="term" value="P:regulation of microtubule polymerization or depolymerization"/>
    <property type="evidence" value="ECO:0007669"/>
    <property type="project" value="UniProtKB-ARBA"/>
</dbReference>
<dbReference type="GO" id="GO:0008017">
    <property type="term" value="F:microtubule binding"/>
    <property type="evidence" value="ECO:0000318"/>
    <property type="project" value="GO_Central"/>
</dbReference>
<dbReference type="GO" id="GO:0005881">
    <property type="term" value="C:cytoplasmic microtubule"/>
    <property type="evidence" value="ECO:0000318"/>
    <property type="project" value="GO_Central"/>
</dbReference>
<dbReference type="OrthoDB" id="46159at2759"/>
<dbReference type="OMA" id="WMFDPRI"/>
<keyword evidence="3" id="KW-0677">Repeat</keyword>
<feature type="domain" description="TOG" evidence="7">
    <location>
        <begin position="830"/>
        <end position="1069"/>
    </location>
</feature>
<feature type="compositionally biased region" description="Low complexity" evidence="6">
    <location>
        <begin position="227"/>
        <end position="239"/>
    </location>
</feature>
<dbReference type="Gene3D" id="1.25.10.10">
    <property type="entry name" value="Leucine-rich Repeat Variant"/>
    <property type="match status" value="4"/>
</dbReference>
<dbReference type="GO" id="GO:1902903">
    <property type="term" value="P:regulation of supramolecular fiber organization"/>
    <property type="evidence" value="ECO:0007669"/>
    <property type="project" value="UniProtKB-ARBA"/>
</dbReference>
<feature type="compositionally biased region" description="Basic and acidic residues" evidence="6">
    <location>
        <begin position="286"/>
        <end position="295"/>
    </location>
</feature>
<evidence type="ECO:0000259" key="7">
    <source>
        <dbReference type="SMART" id="SM01349"/>
    </source>
</evidence>